<dbReference type="InterPro" id="IPR003385">
    <property type="entry name" value="Glyco_hydro_77"/>
</dbReference>
<dbReference type="SUPFAM" id="SSF51445">
    <property type="entry name" value="(Trans)glycosidases"/>
    <property type="match status" value="1"/>
</dbReference>
<evidence type="ECO:0000256" key="4">
    <source>
        <dbReference type="ARBA" id="ARBA00020295"/>
    </source>
</evidence>
<dbReference type="EMBL" id="BSNS01000011">
    <property type="protein sequence ID" value="GLQ55564.1"/>
    <property type="molecule type" value="Genomic_DNA"/>
</dbReference>
<comment type="similarity">
    <text evidence="2 10">Belongs to the disproportionating enzyme family.</text>
</comment>
<dbReference type="EC" id="2.4.1.25" evidence="3 10"/>
<evidence type="ECO:0000256" key="1">
    <source>
        <dbReference type="ARBA" id="ARBA00000439"/>
    </source>
</evidence>
<evidence type="ECO:0000256" key="8">
    <source>
        <dbReference type="ARBA" id="ARBA00031423"/>
    </source>
</evidence>
<dbReference type="PANTHER" id="PTHR32438:SF5">
    <property type="entry name" value="4-ALPHA-GLUCANOTRANSFERASE DPE1, CHLOROPLASTIC_AMYLOPLASTIC"/>
    <property type="match status" value="1"/>
</dbReference>
<sequence length="625" mass="68861">MSKLLDELAERHGIALRYEGLDGRFHDVPDATKRAVLNAMGASTANDDELRERLAAAPELQSDQGIPPGTRCYLPDRPERCWGMALQLYALRSERNWGIGDFVDLAAFCATAAQAGADFVGINPLHAGFLADPNRRSPFFPSNRRFLNPLYIAVDRLPGYEIAMTDQPLVEAARQAPLVDYAAVAALKLAALRRLWPVWKQLDELPVYSRAAFDAFKSERGEPLRRHALFEAISLFMIESEAGGSGWVDWPEDYRSVSSRAVAKFAEANGDDVDFHQWLQWLAAVQLAAAGEAATDNGMRIGIYLDFAVGEAPDGSATWGEPQSTMRRVHIGAPPDYFSANGQDWALSPLSPVVLLGDGSGHYRDLVSDSMRYGGALRIDHVMGLHHLFLVPEGQSPAAGTYVRYPMGQMLSDVAAASHRHRTIVIGEDLGNVPRGFRQIMSAVGILSYRILYFERHDDAFAPPDLYPRDALCCLSTHDLPTFEGWWRGDDVRLRHEHQLIGAEAMEEQLTQRALDRNQLCGTLARAGLLTEADTAAAAAASSDTSLPAALLVAIHRYIASTPSRLLAVRIEDLCGEREPVNLPGTVDSYPNWQRKLTQPIEGMEAQPLFRALTGALADERPRQE</sequence>
<evidence type="ECO:0000256" key="5">
    <source>
        <dbReference type="ARBA" id="ARBA00022676"/>
    </source>
</evidence>
<keyword evidence="6 10" id="KW-0808">Transferase</keyword>
<name>A0ABQ5W6X3_9HYPH</name>
<accession>A0ABQ5W6X3</accession>
<protein>
    <recommendedName>
        <fullName evidence="4 10">4-alpha-glucanotransferase</fullName>
        <ecNumber evidence="3 10">2.4.1.25</ecNumber>
    </recommendedName>
    <alternativeName>
        <fullName evidence="8 10">Amylomaltase</fullName>
    </alternativeName>
    <alternativeName>
        <fullName evidence="9 10">Disproportionating enzyme</fullName>
    </alternativeName>
</protein>
<evidence type="ECO:0000256" key="6">
    <source>
        <dbReference type="ARBA" id="ARBA00022679"/>
    </source>
</evidence>
<dbReference type="InterPro" id="IPR017853">
    <property type="entry name" value="GH"/>
</dbReference>
<evidence type="ECO:0000256" key="10">
    <source>
        <dbReference type="RuleBase" id="RU361207"/>
    </source>
</evidence>
<evidence type="ECO:0000313" key="12">
    <source>
        <dbReference type="Proteomes" id="UP001156691"/>
    </source>
</evidence>
<dbReference type="Pfam" id="PF02446">
    <property type="entry name" value="Glyco_hydro_77"/>
    <property type="match status" value="1"/>
</dbReference>
<evidence type="ECO:0000256" key="2">
    <source>
        <dbReference type="ARBA" id="ARBA00005684"/>
    </source>
</evidence>
<dbReference type="Proteomes" id="UP001156691">
    <property type="component" value="Unassembled WGS sequence"/>
</dbReference>
<dbReference type="Gene3D" id="3.20.20.80">
    <property type="entry name" value="Glycosidases"/>
    <property type="match status" value="1"/>
</dbReference>
<organism evidence="11 12">
    <name type="scientific">Devosia nitrariae</name>
    <dbReference type="NCBI Taxonomy" id="2071872"/>
    <lineage>
        <taxon>Bacteria</taxon>
        <taxon>Pseudomonadati</taxon>
        <taxon>Pseudomonadota</taxon>
        <taxon>Alphaproteobacteria</taxon>
        <taxon>Hyphomicrobiales</taxon>
        <taxon>Devosiaceae</taxon>
        <taxon>Devosia</taxon>
    </lineage>
</organism>
<comment type="catalytic activity">
    <reaction evidence="1 10">
        <text>Transfers a segment of a (1-&gt;4)-alpha-D-glucan to a new position in an acceptor, which may be glucose or a (1-&gt;4)-alpha-D-glucan.</text>
        <dbReference type="EC" id="2.4.1.25"/>
    </reaction>
</comment>
<evidence type="ECO:0000313" key="11">
    <source>
        <dbReference type="EMBL" id="GLQ55564.1"/>
    </source>
</evidence>
<evidence type="ECO:0000256" key="7">
    <source>
        <dbReference type="ARBA" id="ARBA00023277"/>
    </source>
</evidence>
<keyword evidence="7 10" id="KW-0119">Carbohydrate metabolism</keyword>
<reference evidence="12" key="1">
    <citation type="journal article" date="2019" name="Int. J. Syst. Evol. Microbiol.">
        <title>The Global Catalogue of Microorganisms (GCM) 10K type strain sequencing project: providing services to taxonomists for standard genome sequencing and annotation.</title>
        <authorList>
            <consortium name="The Broad Institute Genomics Platform"/>
            <consortium name="The Broad Institute Genome Sequencing Center for Infectious Disease"/>
            <person name="Wu L."/>
            <person name="Ma J."/>
        </authorList>
    </citation>
    <scope>NUCLEOTIDE SEQUENCE [LARGE SCALE GENOMIC DNA]</scope>
    <source>
        <strain evidence="12">NBRC 112416</strain>
    </source>
</reference>
<dbReference type="NCBIfam" id="TIGR00217">
    <property type="entry name" value="malQ"/>
    <property type="match status" value="1"/>
</dbReference>
<keyword evidence="5 10" id="KW-0328">Glycosyltransferase</keyword>
<evidence type="ECO:0000256" key="9">
    <source>
        <dbReference type="ARBA" id="ARBA00031501"/>
    </source>
</evidence>
<evidence type="ECO:0000256" key="3">
    <source>
        <dbReference type="ARBA" id="ARBA00012560"/>
    </source>
</evidence>
<gene>
    <name evidence="11" type="ORF">GCM10010862_28230</name>
</gene>
<comment type="caution">
    <text evidence="11">The sequence shown here is derived from an EMBL/GenBank/DDBJ whole genome shotgun (WGS) entry which is preliminary data.</text>
</comment>
<keyword evidence="12" id="KW-1185">Reference proteome</keyword>
<dbReference type="PANTHER" id="PTHR32438">
    <property type="entry name" value="4-ALPHA-GLUCANOTRANSFERASE DPE1, CHLOROPLASTIC/AMYLOPLASTIC"/>
    <property type="match status" value="1"/>
</dbReference>
<dbReference type="RefSeq" id="WP_284340955.1">
    <property type="nucleotide sequence ID" value="NZ_BSNS01000011.1"/>
</dbReference>
<proteinExistence type="inferred from homology"/>